<protein>
    <submittedName>
        <fullName evidence="3">Uncharacterized protein</fullName>
    </submittedName>
</protein>
<sequence>MLPFSSHNSNTSSPTTDIRNTIQDASAIKSLLQQKLTVSAQTAAHETTIYAQNMTAFITKLNTTIMDTVHDLDLGKWDLVRGVGFMVVGVVCGVCWGWGNVSVAHDKHNHVCAVYVVVRVNHKYHNSCKAYSTVYSGSGHLLDGCACRGGLIEFAETMAPIIQIVNLTSYVSQLDGTALFGVDMADPKINSSMHSLWQNEFYPENLTPLVNQNADFSGLATELVDVPTVPSLVGSLLRTTQNFIRSLQDIVTTQSPSIKAQLASLIAATTNSMNANLDCHLLSQDSVSIQNSICTDLASSLDALWLAYMLFGMALFTMLCTLPCVAKYWVYRLKRGKMGSQMGSVASKLSSHEQLSFSTSSGLDWDKRGNRKFGRESAQVLDTVHADDILQVSADVLPRNSLFQSMDDLEKQKLGSKKGQAGTLNESLDVVGRDSIARQRDSIARQGSFVVIQDGTGERRVQVEQRMVVSRSDPDLIVTTDGERTRRTTRPGEGDPNFVTPPRYM</sequence>
<keyword evidence="2" id="KW-1133">Transmembrane helix</keyword>
<proteinExistence type="predicted"/>
<comment type="caution">
    <text evidence="3">The sequence shown here is derived from an EMBL/GenBank/DDBJ whole genome shotgun (WGS) entry which is preliminary data.</text>
</comment>
<evidence type="ECO:0000256" key="1">
    <source>
        <dbReference type="SAM" id="MobiDB-lite"/>
    </source>
</evidence>
<gene>
    <name evidence="3" type="ORF">BCR33DRAFT_761719</name>
</gene>
<feature type="region of interest" description="Disordered" evidence="1">
    <location>
        <begin position="482"/>
        <end position="505"/>
    </location>
</feature>
<evidence type="ECO:0000256" key="2">
    <source>
        <dbReference type="SAM" id="Phobius"/>
    </source>
</evidence>
<evidence type="ECO:0000313" key="3">
    <source>
        <dbReference type="EMBL" id="ORY52564.1"/>
    </source>
</evidence>
<accession>A0A1Y2D0B9</accession>
<keyword evidence="2" id="KW-0812">Transmembrane</keyword>
<dbReference type="OrthoDB" id="2127034at2759"/>
<name>A0A1Y2D0B9_9FUNG</name>
<feature type="compositionally biased region" description="Basic and acidic residues" evidence="1">
    <location>
        <begin position="482"/>
        <end position="493"/>
    </location>
</feature>
<keyword evidence="2" id="KW-0472">Membrane</keyword>
<evidence type="ECO:0000313" key="4">
    <source>
        <dbReference type="Proteomes" id="UP000193642"/>
    </source>
</evidence>
<reference evidence="3 4" key="1">
    <citation type="submission" date="2016-07" db="EMBL/GenBank/DDBJ databases">
        <title>Pervasive Adenine N6-methylation of Active Genes in Fungi.</title>
        <authorList>
            <consortium name="DOE Joint Genome Institute"/>
            <person name="Mondo S.J."/>
            <person name="Dannebaum R.O."/>
            <person name="Kuo R.C."/>
            <person name="Labutti K."/>
            <person name="Haridas S."/>
            <person name="Kuo A."/>
            <person name="Salamov A."/>
            <person name="Ahrendt S.R."/>
            <person name="Lipzen A."/>
            <person name="Sullivan W."/>
            <person name="Andreopoulos W.B."/>
            <person name="Clum A."/>
            <person name="Lindquist E."/>
            <person name="Daum C."/>
            <person name="Ramamoorthy G.K."/>
            <person name="Gryganskyi A."/>
            <person name="Culley D."/>
            <person name="Magnuson J.K."/>
            <person name="James T.Y."/>
            <person name="O'Malley M.A."/>
            <person name="Stajich J.E."/>
            <person name="Spatafora J.W."/>
            <person name="Visel A."/>
            <person name="Grigoriev I.V."/>
        </authorList>
    </citation>
    <scope>NUCLEOTIDE SEQUENCE [LARGE SCALE GENOMIC DNA]</scope>
    <source>
        <strain evidence="3 4">JEL800</strain>
    </source>
</reference>
<organism evidence="3 4">
    <name type="scientific">Rhizoclosmatium globosum</name>
    <dbReference type="NCBI Taxonomy" id="329046"/>
    <lineage>
        <taxon>Eukaryota</taxon>
        <taxon>Fungi</taxon>
        <taxon>Fungi incertae sedis</taxon>
        <taxon>Chytridiomycota</taxon>
        <taxon>Chytridiomycota incertae sedis</taxon>
        <taxon>Chytridiomycetes</taxon>
        <taxon>Chytridiales</taxon>
        <taxon>Chytriomycetaceae</taxon>
        <taxon>Rhizoclosmatium</taxon>
    </lineage>
</organism>
<dbReference type="AlphaFoldDB" id="A0A1Y2D0B9"/>
<feature type="transmembrane region" description="Helical" evidence="2">
    <location>
        <begin position="305"/>
        <end position="330"/>
    </location>
</feature>
<keyword evidence="4" id="KW-1185">Reference proteome</keyword>
<dbReference type="Proteomes" id="UP000193642">
    <property type="component" value="Unassembled WGS sequence"/>
</dbReference>
<dbReference type="EMBL" id="MCGO01000003">
    <property type="protein sequence ID" value="ORY52564.1"/>
    <property type="molecule type" value="Genomic_DNA"/>
</dbReference>